<keyword evidence="3" id="KW-1185">Reference proteome</keyword>
<organism evidence="2 3">
    <name type="scientific">Acer saccharum</name>
    <name type="common">Sugar maple</name>
    <dbReference type="NCBI Taxonomy" id="4024"/>
    <lineage>
        <taxon>Eukaryota</taxon>
        <taxon>Viridiplantae</taxon>
        <taxon>Streptophyta</taxon>
        <taxon>Embryophyta</taxon>
        <taxon>Tracheophyta</taxon>
        <taxon>Spermatophyta</taxon>
        <taxon>Magnoliopsida</taxon>
        <taxon>eudicotyledons</taxon>
        <taxon>Gunneridae</taxon>
        <taxon>Pentapetalae</taxon>
        <taxon>rosids</taxon>
        <taxon>malvids</taxon>
        <taxon>Sapindales</taxon>
        <taxon>Sapindaceae</taxon>
        <taxon>Hippocastanoideae</taxon>
        <taxon>Acereae</taxon>
        <taxon>Acer</taxon>
    </lineage>
</organism>
<proteinExistence type="predicted"/>
<feature type="region of interest" description="Disordered" evidence="1">
    <location>
        <begin position="57"/>
        <end position="104"/>
    </location>
</feature>
<evidence type="ECO:0000256" key="1">
    <source>
        <dbReference type="SAM" id="MobiDB-lite"/>
    </source>
</evidence>
<feature type="region of interest" description="Disordered" evidence="1">
    <location>
        <begin position="367"/>
        <end position="410"/>
    </location>
</feature>
<comment type="caution">
    <text evidence="2">The sequence shown here is derived from an EMBL/GenBank/DDBJ whole genome shotgun (WGS) entry which is preliminary data.</text>
</comment>
<name>A0AA39RSL7_ACESA</name>
<feature type="region of interest" description="Disordered" evidence="1">
    <location>
        <begin position="441"/>
        <end position="514"/>
    </location>
</feature>
<reference evidence="2" key="1">
    <citation type="journal article" date="2022" name="Plant J.">
        <title>Strategies of tolerance reflected in two North American maple genomes.</title>
        <authorList>
            <person name="McEvoy S.L."/>
            <person name="Sezen U.U."/>
            <person name="Trouern-Trend A."/>
            <person name="McMahon S.M."/>
            <person name="Schaberg P.G."/>
            <person name="Yang J."/>
            <person name="Wegrzyn J.L."/>
            <person name="Swenson N.G."/>
        </authorList>
    </citation>
    <scope>NUCLEOTIDE SEQUENCE</scope>
    <source>
        <strain evidence="2">NS2018</strain>
    </source>
</reference>
<dbReference type="EMBL" id="JAUESC010000385">
    <property type="protein sequence ID" value="KAK0579259.1"/>
    <property type="molecule type" value="Genomic_DNA"/>
</dbReference>
<sequence length="514" mass="55934">MDPSLRSYLFNRMMQAIELGDKSTTDKIESLIRNFRPDSPVLVSIYVPSSEDNFIPNLFPPSSNSGSPNMPRSSNPGGSKRRAPRASRESLLDAQTTVDSDVEDHQRDVLHFSPSRPCSFDTEVNVVGEDELCKYKSRFDLPDSVTLMLPGDRAVWNPPENVVTIYGAMLSCGVTLPLQPFIARFLAEAQIAPAQLAPNIYRILMCLCLMWKLKGYGPPTPREIRHFYTLRQAGNGEISGDEKKKGFIWGFPTSNKRWENSWFFVGGEWGRDVPASNSRNLSAKKVPRHFTSPKVWLKATPVLLDREVSRLAAAAVLPLSLRDRSFLLDEEKMITEGIFTRLHARLPRLCDFDTVCDLQAPAVKNSEAVSKRHAAGLAKEGIDGPEGDEPSDGEDAGDVTGGGVESGQPPMHAEAAASIPVAAAATTPTSATAAITPTFATASSRKGKEKVGVSGGVSDIPIFNADVPETPLDPASDLAPRARNKRPAESASDHSARPPKRASRVVQFVVSSDE</sequence>
<feature type="compositionally biased region" description="Low complexity" evidence="1">
    <location>
        <begin position="60"/>
        <end position="78"/>
    </location>
</feature>
<feature type="compositionally biased region" description="Acidic residues" evidence="1">
    <location>
        <begin position="383"/>
        <end position="397"/>
    </location>
</feature>
<protein>
    <submittedName>
        <fullName evidence="2">Uncharacterized protein</fullName>
    </submittedName>
</protein>
<dbReference type="AlphaFoldDB" id="A0AA39RSL7"/>
<evidence type="ECO:0000313" key="3">
    <source>
        <dbReference type="Proteomes" id="UP001168877"/>
    </source>
</evidence>
<accession>A0AA39RSL7</accession>
<gene>
    <name evidence="2" type="ORF">LWI29_023525</name>
</gene>
<dbReference type="Proteomes" id="UP001168877">
    <property type="component" value="Unassembled WGS sequence"/>
</dbReference>
<reference evidence="2" key="2">
    <citation type="submission" date="2023-06" db="EMBL/GenBank/DDBJ databases">
        <authorList>
            <person name="Swenson N.G."/>
            <person name="Wegrzyn J.L."/>
            <person name="Mcevoy S.L."/>
        </authorList>
    </citation>
    <scope>NUCLEOTIDE SEQUENCE</scope>
    <source>
        <strain evidence="2">NS2018</strain>
        <tissue evidence="2">Leaf</tissue>
    </source>
</reference>
<feature type="compositionally biased region" description="Basic and acidic residues" evidence="1">
    <location>
        <begin position="486"/>
        <end position="496"/>
    </location>
</feature>
<evidence type="ECO:0000313" key="2">
    <source>
        <dbReference type="EMBL" id="KAK0579259.1"/>
    </source>
</evidence>